<evidence type="ECO:0008006" key="3">
    <source>
        <dbReference type="Google" id="ProtNLM"/>
    </source>
</evidence>
<name>A0A3A6V894_LEGPN</name>
<comment type="caution">
    <text evidence="1">The sequence shown here is derived from an EMBL/GenBank/DDBJ whole genome shotgun (WGS) entry which is preliminary data.</text>
</comment>
<sequence>MFSKILKSRPNFFKAISEICNPGIGDKILKLQKPSLLIRIDGRSPDSLHIQDGFQPRVSGERLKSVTASDVEDYQKFNVNPFGWGACQSLKEIMTFMQKNKSQTDKGWLYKFFGKATPLLILKQEVGADSHGHDDEKEVIITEHIPLKNFIASIAPEDREMFMDGREIPNAMYSYNSSLPKSLSKQDLLTEQDILAWLLRHDAEEPFTDLCQTVFTDMPQDILEYLFQENPGIVSAITSAIEKNMVLNLL</sequence>
<dbReference type="SUPFAM" id="SSF56399">
    <property type="entry name" value="ADP-ribosylation"/>
    <property type="match status" value="1"/>
</dbReference>
<dbReference type="AlphaFoldDB" id="A0A3A6V894"/>
<dbReference type="RefSeq" id="WP_011946964.1">
    <property type="nucleotide sequence ID" value="NZ_CP061840.1"/>
</dbReference>
<gene>
    <name evidence="1" type="ORF">D1H98_09830</name>
</gene>
<proteinExistence type="predicted"/>
<evidence type="ECO:0000313" key="1">
    <source>
        <dbReference type="EMBL" id="RJY35033.1"/>
    </source>
</evidence>
<dbReference type="EMBL" id="QWDR01000001">
    <property type="protein sequence ID" value="RJY35033.1"/>
    <property type="molecule type" value="Genomic_DNA"/>
</dbReference>
<dbReference type="Proteomes" id="UP000277145">
    <property type="component" value="Unassembled WGS sequence"/>
</dbReference>
<organism evidence="1 2">
    <name type="scientific">Legionella pneumophila subsp. pneumophila</name>
    <dbReference type="NCBI Taxonomy" id="91891"/>
    <lineage>
        <taxon>Bacteria</taxon>
        <taxon>Pseudomonadati</taxon>
        <taxon>Pseudomonadota</taxon>
        <taxon>Gammaproteobacteria</taxon>
        <taxon>Legionellales</taxon>
        <taxon>Legionellaceae</taxon>
        <taxon>Legionella</taxon>
    </lineage>
</organism>
<evidence type="ECO:0000313" key="2">
    <source>
        <dbReference type="Proteomes" id="UP000277145"/>
    </source>
</evidence>
<dbReference type="Gene3D" id="3.90.210.10">
    <property type="entry name" value="Heat-Labile Enterotoxin, subunit A"/>
    <property type="match status" value="1"/>
</dbReference>
<protein>
    <recommendedName>
        <fullName evidence="3">Dot/Icm T4SS effector</fullName>
    </recommendedName>
</protein>
<accession>A0A3A6V894</accession>
<reference evidence="1 2" key="1">
    <citation type="submission" date="2018-08" db="EMBL/GenBank/DDBJ databases">
        <title>Genome Sequences of Legionella pneumophila subsp. pneumophila Isolates, Recovered from a Drinking Water System in a Large Builging.</title>
        <authorList>
            <person name="Gomez-Alvarez V."/>
            <person name="Boczek L."/>
            <person name="King D."/>
            <person name="Pemberton A."/>
            <person name="Pfaller S."/>
            <person name="Rodgers M."/>
            <person name="Santodomingo J."/>
            <person name="Revetta R."/>
        </authorList>
    </citation>
    <scope>NUCLEOTIDE SEQUENCE [LARGE SCALE GENOMIC DNA]</scope>
    <source>
        <strain evidence="1 2">L01C.1</strain>
    </source>
</reference>